<accession>A0A9D4SRA1</accession>
<feature type="region of interest" description="Disordered" evidence="1">
    <location>
        <begin position="1"/>
        <end position="70"/>
    </location>
</feature>
<sequence length="70" mass="7893">MTTGRVEAREAKASAQTSPVPNLRIAQPPPLPQAPRNKKPDPGLRRGKHRRRNPKASKDPRPTPRMLQQR</sequence>
<evidence type="ECO:0000313" key="2">
    <source>
        <dbReference type="EMBL" id="KAH7944245.1"/>
    </source>
</evidence>
<dbReference type="Proteomes" id="UP000821837">
    <property type="component" value="Unassembled WGS sequence"/>
</dbReference>
<feature type="compositionally biased region" description="Basic and acidic residues" evidence="1">
    <location>
        <begin position="1"/>
        <end position="12"/>
    </location>
</feature>
<feature type="compositionally biased region" description="Basic residues" evidence="1">
    <location>
        <begin position="45"/>
        <end position="55"/>
    </location>
</feature>
<organism evidence="2 3">
    <name type="scientific">Rhipicephalus sanguineus</name>
    <name type="common">Brown dog tick</name>
    <name type="synonym">Ixodes sanguineus</name>
    <dbReference type="NCBI Taxonomy" id="34632"/>
    <lineage>
        <taxon>Eukaryota</taxon>
        <taxon>Metazoa</taxon>
        <taxon>Ecdysozoa</taxon>
        <taxon>Arthropoda</taxon>
        <taxon>Chelicerata</taxon>
        <taxon>Arachnida</taxon>
        <taxon>Acari</taxon>
        <taxon>Parasitiformes</taxon>
        <taxon>Ixodida</taxon>
        <taxon>Ixodoidea</taxon>
        <taxon>Ixodidae</taxon>
        <taxon>Rhipicephalinae</taxon>
        <taxon>Rhipicephalus</taxon>
        <taxon>Rhipicephalus</taxon>
    </lineage>
</organism>
<name>A0A9D4SRA1_RHISA</name>
<reference evidence="2" key="2">
    <citation type="submission" date="2021-09" db="EMBL/GenBank/DDBJ databases">
        <authorList>
            <person name="Jia N."/>
            <person name="Wang J."/>
            <person name="Shi W."/>
            <person name="Du L."/>
            <person name="Sun Y."/>
            <person name="Zhan W."/>
            <person name="Jiang J."/>
            <person name="Wang Q."/>
            <person name="Zhang B."/>
            <person name="Ji P."/>
            <person name="Sakyi L.B."/>
            <person name="Cui X."/>
            <person name="Yuan T."/>
            <person name="Jiang B."/>
            <person name="Yang W."/>
            <person name="Lam T.T.-Y."/>
            <person name="Chang Q."/>
            <person name="Ding S."/>
            <person name="Wang X."/>
            <person name="Zhu J."/>
            <person name="Ruan X."/>
            <person name="Zhao L."/>
            <person name="Wei J."/>
            <person name="Que T."/>
            <person name="Du C."/>
            <person name="Cheng J."/>
            <person name="Dai P."/>
            <person name="Han X."/>
            <person name="Huang E."/>
            <person name="Gao Y."/>
            <person name="Liu J."/>
            <person name="Shao H."/>
            <person name="Ye R."/>
            <person name="Li L."/>
            <person name="Wei W."/>
            <person name="Wang X."/>
            <person name="Wang C."/>
            <person name="Huo Q."/>
            <person name="Li W."/>
            <person name="Guo W."/>
            <person name="Chen H."/>
            <person name="Chen S."/>
            <person name="Zhou L."/>
            <person name="Zhou L."/>
            <person name="Ni X."/>
            <person name="Tian J."/>
            <person name="Zhou Y."/>
            <person name="Sheng Y."/>
            <person name="Liu T."/>
            <person name="Pan Y."/>
            <person name="Xia L."/>
            <person name="Li J."/>
            <person name="Zhao F."/>
            <person name="Cao W."/>
        </authorList>
    </citation>
    <scope>NUCLEOTIDE SEQUENCE</scope>
    <source>
        <strain evidence="2">Rsan-2018</strain>
        <tissue evidence="2">Larvae</tissue>
    </source>
</reference>
<evidence type="ECO:0000313" key="3">
    <source>
        <dbReference type="Proteomes" id="UP000821837"/>
    </source>
</evidence>
<proteinExistence type="predicted"/>
<keyword evidence="3" id="KW-1185">Reference proteome</keyword>
<evidence type="ECO:0000256" key="1">
    <source>
        <dbReference type="SAM" id="MobiDB-lite"/>
    </source>
</evidence>
<dbReference type="EMBL" id="JABSTV010001253">
    <property type="protein sequence ID" value="KAH7944245.1"/>
    <property type="molecule type" value="Genomic_DNA"/>
</dbReference>
<protein>
    <submittedName>
        <fullName evidence="2">Uncharacterized protein</fullName>
    </submittedName>
</protein>
<gene>
    <name evidence="2" type="ORF">HPB52_017610</name>
</gene>
<comment type="caution">
    <text evidence="2">The sequence shown here is derived from an EMBL/GenBank/DDBJ whole genome shotgun (WGS) entry which is preliminary data.</text>
</comment>
<reference evidence="2" key="1">
    <citation type="journal article" date="2020" name="Cell">
        <title>Large-Scale Comparative Analyses of Tick Genomes Elucidate Their Genetic Diversity and Vector Capacities.</title>
        <authorList>
            <consortium name="Tick Genome and Microbiome Consortium (TIGMIC)"/>
            <person name="Jia N."/>
            <person name="Wang J."/>
            <person name="Shi W."/>
            <person name="Du L."/>
            <person name="Sun Y."/>
            <person name="Zhan W."/>
            <person name="Jiang J.F."/>
            <person name="Wang Q."/>
            <person name="Zhang B."/>
            <person name="Ji P."/>
            <person name="Bell-Sakyi L."/>
            <person name="Cui X.M."/>
            <person name="Yuan T.T."/>
            <person name="Jiang B.G."/>
            <person name="Yang W.F."/>
            <person name="Lam T.T."/>
            <person name="Chang Q.C."/>
            <person name="Ding S.J."/>
            <person name="Wang X.J."/>
            <person name="Zhu J.G."/>
            <person name="Ruan X.D."/>
            <person name="Zhao L."/>
            <person name="Wei J.T."/>
            <person name="Ye R.Z."/>
            <person name="Que T.C."/>
            <person name="Du C.H."/>
            <person name="Zhou Y.H."/>
            <person name="Cheng J.X."/>
            <person name="Dai P.F."/>
            <person name="Guo W.B."/>
            <person name="Han X.H."/>
            <person name="Huang E.J."/>
            <person name="Li L.F."/>
            <person name="Wei W."/>
            <person name="Gao Y.C."/>
            <person name="Liu J.Z."/>
            <person name="Shao H.Z."/>
            <person name="Wang X."/>
            <person name="Wang C.C."/>
            <person name="Yang T.C."/>
            <person name="Huo Q.B."/>
            <person name="Li W."/>
            <person name="Chen H.Y."/>
            <person name="Chen S.E."/>
            <person name="Zhou L.G."/>
            <person name="Ni X.B."/>
            <person name="Tian J.H."/>
            <person name="Sheng Y."/>
            <person name="Liu T."/>
            <person name="Pan Y.S."/>
            <person name="Xia L.Y."/>
            <person name="Li J."/>
            <person name="Zhao F."/>
            <person name="Cao W.C."/>
        </authorList>
    </citation>
    <scope>NUCLEOTIDE SEQUENCE</scope>
    <source>
        <strain evidence="2">Rsan-2018</strain>
    </source>
</reference>
<dbReference type="AlphaFoldDB" id="A0A9D4SRA1"/>